<name>A0A5S6QR16_TRIMR</name>
<reference evidence="3" key="1">
    <citation type="submission" date="2019-12" db="UniProtKB">
        <authorList>
            <consortium name="WormBaseParasite"/>
        </authorList>
    </citation>
    <scope>IDENTIFICATION</scope>
</reference>
<accession>A0A5S6QR16</accession>
<dbReference type="Proteomes" id="UP000046395">
    <property type="component" value="Unassembled WGS sequence"/>
</dbReference>
<feature type="compositionally biased region" description="Low complexity" evidence="1">
    <location>
        <begin position="7"/>
        <end position="17"/>
    </location>
</feature>
<evidence type="ECO:0000313" key="3">
    <source>
        <dbReference type="WBParaSite" id="TMUE_2000009598.1"/>
    </source>
</evidence>
<sequence>MYYLNASSRSSSTSGRSHLPDGRLPDCRLPDSRLPDWSFARLVVCPTGRLPDWSFARLVVCPTGRLPDRSLARQSFARQSFVGQVHSLNYSVLCPGQFSQVFLLPDRSIPSAIRLPSLVSFVQQSFFATSPFARVVHFLWLGCSWKWQDIVYM</sequence>
<organism evidence="2 3">
    <name type="scientific">Trichuris muris</name>
    <name type="common">Mouse whipworm</name>
    <dbReference type="NCBI Taxonomy" id="70415"/>
    <lineage>
        <taxon>Eukaryota</taxon>
        <taxon>Metazoa</taxon>
        <taxon>Ecdysozoa</taxon>
        <taxon>Nematoda</taxon>
        <taxon>Enoplea</taxon>
        <taxon>Dorylaimia</taxon>
        <taxon>Trichinellida</taxon>
        <taxon>Trichuridae</taxon>
        <taxon>Trichuris</taxon>
    </lineage>
</organism>
<dbReference type="WBParaSite" id="TMUE_2000009598.1">
    <property type="protein sequence ID" value="TMUE_2000009598.1"/>
    <property type="gene ID" value="WBGene00300649"/>
</dbReference>
<evidence type="ECO:0000256" key="1">
    <source>
        <dbReference type="SAM" id="MobiDB-lite"/>
    </source>
</evidence>
<dbReference type="AlphaFoldDB" id="A0A5S6QR16"/>
<keyword evidence="2" id="KW-1185">Reference proteome</keyword>
<feature type="region of interest" description="Disordered" evidence="1">
    <location>
        <begin position="1"/>
        <end position="22"/>
    </location>
</feature>
<proteinExistence type="predicted"/>
<evidence type="ECO:0000313" key="2">
    <source>
        <dbReference type="Proteomes" id="UP000046395"/>
    </source>
</evidence>
<protein>
    <submittedName>
        <fullName evidence="3">Uncharacterized protein</fullName>
    </submittedName>
</protein>